<feature type="domain" description="BHLH" evidence="11">
    <location>
        <begin position="30"/>
        <end position="85"/>
    </location>
</feature>
<feature type="region of interest" description="Disordered" evidence="10">
    <location>
        <begin position="1"/>
        <end position="40"/>
    </location>
</feature>
<dbReference type="InterPro" id="IPR036638">
    <property type="entry name" value="HLH_DNA-bd_sf"/>
</dbReference>
<dbReference type="FunFam" id="4.10.280.10:FF:000012">
    <property type="entry name" value="hairy/enhancer-of-split related with YRPW motif protein 1"/>
    <property type="match status" value="1"/>
</dbReference>
<dbReference type="GO" id="GO:0005634">
    <property type="term" value="C:nucleus"/>
    <property type="evidence" value="ECO:0007669"/>
    <property type="project" value="UniProtKB-SubCell"/>
</dbReference>
<dbReference type="GO" id="GO:0003677">
    <property type="term" value="F:DNA binding"/>
    <property type="evidence" value="ECO:0007669"/>
    <property type="project" value="UniProtKB-KW"/>
</dbReference>
<evidence type="ECO:0000313" key="13">
    <source>
        <dbReference type="EMBL" id="CAL4162537.1"/>
    </source>
</evidence>
<evidence type="ECO:0000256" key="6">
    <source>
        <dbReference type="ARBA" id="ARBA00023125"/>
    </source>
</evidence>
<feature type="domain" description="Orange" evidence="12">
    <location>
        <begin position="108"/>
        <end position="140"/>
    </location>
</feature>
<name>A0AAV2S3V9_MEGNR</name>
<dbReference type="PROSITE" id="PS51054">
    <property type="entry name" value="ORANGE"/>
    <property type="match status" value="1"/>
</dbReference>
<proteinExistence type="inferred from homology"/>
<accession>A0AAV2S3V9</accession>
<dbReference type="GO" id="GO:0046983">
    <property type="term" value="F:protein dimerization activity"/>
    <property type="evidence" value="ECO:0007669"/>
    <property type="project" value="InterPro"/>
</dbReference>
<evidence type="ECO:0000259" key="11">
    <source>
        <dbReference type="PROSITE" id="PS50888"/>
    </source>
</evidence>
<evidence type="ECO:0000259" key="12">
    <source>
        <dbReference type="PROSITE" id="PS51054"/>
    </source>
</evidence>
<evidence type="ECO:0000256" key="4">
    <source>
        <dbReference type="ARBA" id="ARBA00022976"/>
    </source>
</evidence>
<dbReference type="SUPFAM" id="SSF47459">
    <property type="entry name" value="HLH, helix-loop-helix DNA-binding domain"/>
    <property type="match status" value="1"/>
</dbReference>
<comment type="caution">
    <text evidence="13">The sequence shown here is derived from an EMBL/GenBank/DDBJ whole genome shotgun (WGS) entry which is preliminary data.</text>
</comment>
<dbReference type="Gene3D" id="6.10.250.980">
    <property type="match status" value="1"/>
</dbReference>
<gene>
    <name evidence="13" type="ORF">MNOR_LOCUS32841</name>
</gene>
<keyword evidence="5" id="KW-0805">Transcription regulation</keyword>
<dbReference type="SMART" id="SM00353">
    <property type="entry name" value="HLH"/>
    <property type="match status" value="1"/>
</dbReference>
<dbReference type="Proteomes" id="UP001497623">
    <property type="component" value="Unassembled WGS sequence"/>
</dbReference>
<dbReference type="PROSITE" id="PS50888">
    <property type="entry name" value="BHLH"/>
    <property type="match status" value="1"/>
</dbReference>
<organism evidence="13 14">
    <name type="scientific">Meganyctiphanes norvegica</name>
    <name type="common">Northern krill</name>
    <name type="synonym">Thysanopoda norvegica</name>
    <dbReference type="NCBI Taxonomy" id="48144"/>
    <lineage>
        <taxon>Eukaryota</taxon>
        <taxon>Metazoa</taxon>
        <taxon>Ecdysozoa</taxon>
        <taxon>Arthropoda</taxon>
        <taxon>Crustacea</taxon>
        <taxon>Multicrustacea</taxon>
        <taxon>Malacostraca</taxon>
        <taxon>Eumalacostraca</taxon>
        <taxon>Eucarida</taxon>
        <taxon>Euphausiacea</taxon>
        <taxon>Euphausiidae</taxon>
        <taxon>Meganyctiphanes</taxon>
    </lineage>
</organism>
<evidence type="ECO:0000256" key="7">
    <source>
        <dbReference type="ARBA" id="ARBA00023163"/>
    </source>
</evidence>
<sequence>MKRSFSDSEYDIYSGDEKDIDDGTSEGGSTRKRRRGQIEKRRRDRINNSLSELRRLVPAAFEKQGSAKLEKAEILQMTVDHLKMLHAKGLDALAYDPNKFSLEYHNIGFRECTAEVARYLVSMEGMDIQDPLRLRLMSHLQCFASQRELANKQTTSSWGWGTAPTAPASTYNPAHSLSSYQNQFLPSHPTVHPTMPPASHHIPSVGLDQSHGVSAFSAPMSTPSDVRPSCSLVDSNQVSRLPTTGVHYTTSTASMPTTTITSQPPTTNYHLNLNAHTFPSNPASNLGLSSLNPGGYNVAALQSVSTAGGVKPYRPWGAEIAY</sequence>
<dbReference type="GO" id="GO:0032502">
    <property type="term" value="P:developmental process"/>
    <property type="evidence" value="ECO:0007669"/>
    <property type="project" value="UniProtKB-ARBA"/>
</dbReference>
<evidence type="ECO:0000256" key="3">
    <source>
        <dbReference type="ARBA" id="ARBA00022491"/>
    </source>
</evidence>
<comment type="similarity">
    <text evidence="9">Belongs to the HEY family.</text>
</comment>
<dbReference type="SUPFAM" id="SSF158457">
    <property type="entry name" value="Orange domain-like"/>
    <property type="match status" value="1"/>
</dbReference>
<evidence type="ECO:0008006" key="15">
    <source>
        <dbReference type="Google" id="ProtNLM"/>
    </source>
</evidence>
<dbReference type="PANTHER" id="PTHR10985">
    <property type="entry name" value="BASIC HELIX-LOOP-HELIX TRANSCRIPTION FACTOR, HES-RELATED"/>
    <property type="match status" value="1"/>
</dbReference>
<evidence type="ECO:0000256" key="1">
    <source>
        <dbReference type="ARBA" id="ARBA00004123"/>
    </source>
</evidence>
<dbReference type="Pfam" id="PF07527">
    <property type="entry name" value="Hairy_orange"/>
    <property type="match status" value="1"/>
</dbReference>
<protein>
    <recommendedName>
        <fullName evidence="15">Hairy/enhancer-of-split related with YRPW motif protein</fullName>
    </recommendedName>
</protein>
<keyword evidence="3" id="KW-0678">Repressor</keyword>
<keyword evidence="4" id="KW-0914">Notch signaling pathway</keyword>
<dbReference type="InterPro" id="IPR050370">
    <property type="entry name" value="HES_HEY"/>
</dbReference>
<dbReference type="GO" id="GO:0006355">
    <property type="term" value="P:regulation of DNA-templated transcription"/>
    <property type="evidence" value="ECO:0007669"/>
    <property type="project" value="InterPro"/>
</dbReference>
<keyword evidence="14" id="KW-1185">Reference proteome</keyword>
<evidence type="ECO:0000313" key="14">
    <source>
        <dbReference type="Proteomes" id="UP001497623"/>
    </source>
</evidence>
<evidence type="ECO:0000256" key="9">
    <source>
        <dbReference type="ARBA" id="ARBA00038262"/>
    </source>
</evidence>
<dbReference type="Pfam" id="PF00010">
    <property type="entry name" value="HLH"/>
    <property type="match status" value="1"/>
</dbReference>
<evidence type="ECO:0000256" key="5">
    <source>
        <dbReference type="ARBA" id="ARBA00023015"/>
    </source>
</evidence>
<evidence type="ECO:0000256" key="10">
    <source>
        <dbReference type="SAM" id="MobiDB-lite"/>
    </source>
</evidence>
<dbReference type="AlphaFoldDB" id="A0AAV2S3V9"/>
<dbReference type="Gene3D" id="4.10.280.10">
    <property type="entry name" value="Helix-loop-helix DNA-binding domain"/>
    <property type="match status" value="1"/>
</dbReference>
<comment type="subcellular location">
    <subcellularLocation>
        <location evidence="1">Nucleus</location>
    </subcellularLocation>
</comment>
<keyword evidence="6" id="KW-0238">DNA-binding</keyword>
<keyword evidence="8" id="KW-0539">Nucleus</keyword>
<dbReference type="SMART" id="SM00511">
    <property type="entry name" value="ORANGE"/>
    <property type="match status" value="1"/>
</dbReference>
<keyword evidence="7" id="KW-0804">Transcription</keyword>
<keyword evidence="2" id="KW-0217">Developmental protein</keyword>
<dbReference type="EMBL" id="CAXKWB010045630">
    <property type="protein sequence ID" value="CAL4162537.1"/>
    <property type="molecule type" value="Genomic_DNA"/>
</dbReference>
<dbReference type="InterPro" id="IPR011598">
    <property type="entry name" value="bHLH_dom"/>
</dbReference>
<reference evidence="13 14" key="1">
    <citation type="submission" date="2024-05" db="EMBL/GenBank/DDBJ databases">
        <authorList>
            <person name="Wallberg A."/>
        </authorList>
    </citation>
    <scope>NUCLEOTIDE SEQUENCE [LARGE SCALE GENOMIC DNA]</scope>
</reference>
<dbReference type="InterPro" id="IPR003650">
    <property type="entry name" value="Orange_dom"/>
</dbReference>
<evidence type="ECO:0000256" key="2">
    <source>
        <dbReference type="ARBA" id="ARBA00022473"/>
    </source>
</evidence>
<dbReference type="GO" id="GO:0007219">
    <property type="term" value="P:Notch signaling pathway"/>
    <property type="evidence" value="ECO:0007669"/>
    <property type="project" value="UniProtKB-KW"/>
</dbReference>
<evidence type="ECO:0000256" key="8">
    <source>
        <dbReference type="ARBA" id="ARBA00023242"/>
    </source>
</evidence>